<name>A0A6I3KQB8_9HYPH</name>
<dbReference type="SUPFAM" id="SSF46785">
    <property type="entry name" value="Winged helix' DNA-binding domain"/>
    <property type="match status" value="1"/>
</dbReference>
<gene>
    <name evidence="1" type="ORF">GIW81_15665</name>
</gene>
<dbReference type="Proteomes" id="UP000440694">
    <property type="component" value="Unassembled WGS sequence"/>
</dbReference>
<dbReference type="InterPro" id="IPR036388">
    <property type="entry name" value="WH-like_DNA-bd_sf"/>
</dbReference>
<protein>
    <recommendedName>
        <fullName evidence="3">Crp-like helix-turn-helix domain-containing protein</fullName>
    </recommendedName>
</protein>
<dbReference type="Gene3D" id="1.10.10.10">
    <property type="entry name" value="Winged helix-like DNA-binding domain superfamily/Winged helix DNA-binding domain"/>
    <property type="match status" value="1"/>
</dbReference>
<dbReference type="RefSeq" id="WP_154740279.1">
    <property type="nucleotide sequence ID" value="NZ_WMBQ01000002.1"/>
</dbReference>
<evidence type="ECO:0008006" key="3">
    <source>
        <dbReference type="Google" id="ProtNLM"/>
    </source>
</evidence>
<evidence type="ECO:0000313" key="2">
    <source>
        <dbReference type="Proteomes" id="UP000440694"/>
    </source>
</evidence>
<dbReference type="EMBL" id="WMBQ01000002">
    <property type="protein sequence ID" value="MTD95776.1"/>
    <property type="molecule type" value="Genomic_DNA"/>
</dbReference>
<comment type="caution">
    <text evidence="1">The sequence shown here is derived from an EMBL/GenBank/DDBJ whole genome shotgun (WGS) entry which is preliminary data.</text>
</comment>
<reference evidence="1 2" key="1">
    <citation type="submission" date="2019-11" db="EMBL/GenBank/DDBJ databases">
        <title>Identification of a novel strain.</title>
        <authorList>
            <person name="Xu Q."/>
            <person name="Wang G."/>
        </authorList>
    </citation>
    <scope>NUCLEOTIDE SEQUENCE [LARGE SCALE GENOMIC DNA]</scope>
    <source>
        <strain evidence="2">xq</strain>
    </source>
</reference>
<keyword evidence="2" id="KW-1185">Reference proteome</keyword>
<proteinExistence type="predicted"/>
<organism evidence="1 2">
    <name type="scientific">Hyphomicrobium album</name>
    <dbReference type="NCBI Taxonomy" id="2665159"/>
    <lineage>
        <taxon>Bacteria</taxon>
        <taxon>Pseudomonadati</taxon>
        <taxon>Pseudomonadota</taxon>
        <taxon>Alphaproteobacteria</taxon>
        <taxon>Hyphomicrobiales</taxon>
        <taxon>Hyphomicrobiaceae</taxon>
        <taxon>Hyphomicrobium</taxon>
    </lineage>
</organism>
<evidence type="ECO:0000313" key="1">
    <source>
        <dbReference type="EMBL" id="MTD95776.1"/>
    </source>
</evidence>
<dbReference type="InterPro" id="IPR036390">
    <property type="entry name" value="WH_DNA-bd_sf"/>
</dbReference>
<accession>A0A6I3KQB8</accession>
<sequence length="118" mass="12749">MQPTMPHQPGSRPELPLEAPSRVGLRGVFELTPEAHIERTIDQLAALLISVSRNNQYEGRDPACIPDNLASGFVADLLGVDIGMLTDALIALQQRGLVRAEGHGLRLTNMSALERLAS</sequence>
<dbReference type="AlphaFoldDB" id="A0A6I3KQB8"/>